<protein>
    <submittedName>
        <fullName evidence="1">Uncharacterized protein</fullName>
    </submittedName>
</protein>
<sequence>MFTFFKDKEMARRQWKHVTGTALNVFEQFPSEVVFKRRKLLPNMKEARAKGKRSWIVYDTLYVDGRPVRD</sequence>
<name>A0A9D3YVH0_DREPO</name>
<proteinExistence type="predicted"/>
<keyword evidence="2" id="KW-1185">Reference proteome</keyword>
<dbReference type="Proteomes" id="UP000828390">
    <property type="component" value="Unassembled WGS sequence"/>
</dbReference>
<dbReference type="EMBL" id="JAIWYP010000014">
    <property type="protein sequence ID" value="KAH3706569.1"/>
    <property type="molecule type" value="Genomic_DNA"/>
</dbReference>
<gene>
    <name evidence="1" type="ORF">DPMN_065956</name>
</gene>
<organism evidence="1 2">
    <name type="scientific">Dreissena polymorpha</name>
    <name type="common">Zebra mussel</name>
    <name type="synonym">Mytilus polymorpha</name>
    <dbReference type="NCBI Taxonomy" id="45954"/>
    <lineage>
        <taxon>Eukaryota</taxon>
        <taxon>Metazoa</taxon>
        <taxon>Spiralia</taxon>
        <taxon>Lophotrochozoa</taxon>
        <taxon>Mollusca</taxon>
        <taxon>Bivalvia</taxon>
        <taxon>Autobranchia</taxon>
        <taxon>Heteroconchia</taxon>
        <taxon>Euheterodonta</taxon>
        <taxon>Imparidentia</taxon>
        <taxon>Neoheterodontei</taxon>
        <taxon>Myida</taxon>
        <taxon>Dreissenoidea</taxon>
        <taxon>Dreissenidae</taxon>
        <taxon>Dreissena</taxon>
    </lineage>
</organism>
<evidence type="ECO:0000313" key="2">
    <source>
        <dbReference type="Proteomes" id="UP000828390"/>
    </source>
</evidence>
<accession>A0A9D3YVH0</accession>
<reference evidence="1" key="1">
    <citation type="journal article" date="2019" name="bioRxiv">
        <title>The Genome of the Zebra Mussel, Dreissena polymorpha: A Resource for Invasive Species Research.</title>
        <authorList>
            <person name="McCartney M.A."/>
            <person name="Auch B."/>
            <person name="Kono T."/>
            <person name="Mallez S."/>
            <person name="Zhang Y."/>
            <person name="Obille A."/>
            <person name="Becker A."/>
            <person name="Abrahante J.E."/>
            <person name="Garbe J."/>
            <person name="Badalamenti J.P."/>
            <person name="Herman A."/>
            <person name="Mangelson H."/>
            <person name="Liachko I."/>
            <person name="Sullivan S."/>
            <person name="Sone E.D."/>
            <person name="Koren S."/>
            <person name="Silverstein K.A.T."/>
            <person name="Beckman K.B."/>
            <person name="Gohl D.M."/>
        </authorList>
    </citation>
    <scope>NUCLEOTIDE SEQUENCE</scope>
    <source>
        <strain evidence="1">Duluth1</strain>
        <tissue evidence="1">Whole animal</tissue>
    </source>
</reference>
<evidence type="ECO:0000313" key="1">
    <source>
        <dbReference type="EMBL" id="KAH3706569.1"/>
    </source>
</evidence>
<dbReference type="AlphaFoldDB" id="A0A9D3YVH0"/>
<reference evidence="1" key="2">
    <citation type="submission" date="2020-11" db="EMBL/GenBank/DDBJ databases">
        <authorList>
            <person name="McCartney M.A."/>
            <person name="Auch B."/>
            <person name="Kono T."/>
            <person name="Mallez S."/>
            <person name="Becker A."/>
            <person name="Gohl D.M."/>
            <person name="Silverstein K.A.T."/>
            <person name="Koren S."/>
            <person name="Bechman K.B."/>
            <person name="Herman A."/>
            <person name="Abrahante J.E."/>
            <person name="Garbe J."/>
        </authorList>
    </citation>
    <scope>NUCLEOTIDE SEQUENCE</scope>
    <source>
        <strain evidence="1">Duluth1</strain>
        <tissue evidence="1">Whole animal</tissue>
    </source>
</reference>
<comment type="caution">
    <text evidence="1">The sequence shown here is derived from an EMBL/GenBank/DDBJ whole genome shotgun (WGS) entry which is preliminary data.</text>
</comment>